<name>A0AAD8GU30_9APIA</name>
<evidence type="ECO:0000256" key="1">
    <source>
        <dbReference type="PROSITE-ProRule" id="PRU00047"/>
    </source>
</evidence>
<keyword evidence="5" id="KW-1185">Reference proteome</keyword>
<protein>
    <recommendedName>
        <fullName evidence="3">CCHC-type domain-containing protein</fullName>
    </recommendedName>
</protein>
<evidence type="ECO:0000259" key="3">
    <source>
        <dbReference type="PROSITE" id="PS50158"/>
    </source>
</evidence>
<dbReference type="GO" id="GO:0008270">
    <property type="term" value="F:zinc ion binding"/>
    <property type="evidence" value="ECO:0007669"/>
    <property type="project" value="UniProtKB-KW"/>
</dbReference>
<feature type="compositionally biased region" description="Basic and acidic residues" evidence="2">
    <location>
        <begin position="28"/>
        <end position="66"/>
    </location>
</feature>
<dbReference type="Proteomes" id="UP001237642">
    <property type="component" value="Unassembled WGS sequence"/>
</dbReference>
<dbReference type="InterPro" id="IPR036875">
    <property type="entry name" value="Znf_CCHC_sf"/>
</dbReference>
<keyword evidence="1" id="KW-0863">Zinc-finger</keyword>
<dbReference type="InterPro" id="IPR001878">
    <property type="entry name" value="Znf_CCHC"/>
</dbReference>
<dbReference type="GO" id="GO:0003676">
    <property type="term" value="F:nucleic acid binding"/>
    <property type="evidence" value="ECO:0007669"/>
    <property type="project" value="InterPro"/>
</dbReference>
<feature type="compositionally biased region" description="Basic and acidic residues" evidence="2">
    <location>
        <begin position="185"/>
        <end position="202"/>
    </location>
</feature>
<dbReference type="PROSITE" id="PS50158">
    <property type="entry name" value="ZF_CCHC"/>
    <property type="match status" value="1"/>
</dbReference>
<dbReference type="EMBL" id="JAUIZM010000011">
    <property type="protein sequence ID" value="KAK1354636.1"/>
    <property type="molecule type" value="Genomic_DNA"/>
</dbReference>
<feature type="region of interest" description="Disordered" evidence="2">
    <location>
        <begin position="180"/>
        <end position="202"/>
    </location>
</feature>
<gene>
    <name evidence="4" type="ORF">POM88_047892</name>
</gene>
<comment type="caution">
    <text evidence="4">The sequence shown here is derived from an EMBL/GenBank/DDBJ whole genome shotgun (WGS) entry which is preliminary data.</text>
</comment>
<organism evidence="4 5">
    <name type="scientific">Heracleum sosnowskyi</name>
    <dbReference type="NCBI Taxonomy" id="360622"/>
    <lineage>
        <taxon>Eukaryota</taxon>
        <taxon>Viridiplantae</taxon>
        <taxon>Streptophyta</taxon>
        <taxon>Embryophyta</taxon>
        <taxon>Tracheophyta</taxon>
        <taxon>Spermatophyta</taxon>
        <taxon>Magnoliopsida</taxon>
        <taxon>eudicotyledons</taxon>
        <taxon>Gunneridae</taxon>
        <taxon>Pentapetalae</taxon>
        <taxon>asterids</taxon>
        <taxon>campanulids</taxon>
        <taxon>Apiales</taxon>
        <taxon>Apiaceae</taxon>
        <taxon>Apioideae</taxon>
        <taxon>apioid superclade</taxon>
        <taxon>Tordylieae</taxon>
        <taxon>Tordyliinae</taxon>
        <taxon>Heracleum</taxon>
    </lineage>
</organism>
<evidence type="ECO:0000313" key="5">
    <source>
        <dbReference type="Proteomes" id="UP001237642"/>
    </source>
</evidence>
<dbReference type="AlphaFoldDB" id="A0AAD8GU30"/>
<accession>A0AAD8GU30</accession>
<keyword evidence="1" id="KW-0862">Zinc</keyword>
<dbReference type="Gene3D" id="4.10.60.10">
    <property type="entry name" value="Zinc finger, CCHC-type"/>
    <property type="match status" value="1"/>
</dbReference>
<proteinExistence type="predicted"/>
<keyword evidence="1" id="KW-0479">Metal-binding</keyword>
<feature type="compositionally biased region" description="Basic residues" evidence="2">
    <location>
        <begin position="67"/>
        <end position="79"/>
    </location>
</feature>
<evidence type="ECO:0000256" key="2">
    <source>
        <dbReference type="SAM" id="MobiDB-lite"/>
    </source>
</evidence>
<reference evidence="4" key="2">
    <citation type="submission" date="2023-05" db="EMBL/GenBank/DDBJ databases">
        <authorList>
            <person name="Schelkunov M.I."/>
        </authorList>
    </citation>
    <scope>NUCLEOTIDE SEQUENCE</scope>
    <source>
        <strain evidence="4">Hsosn_3</strain>
        <tissue evidence="4">Leaf</tissue>
    </source>
</reference>
<sequence>MKRGMYSMLRGLFKNIEDTLVVIDEDDEMKKSEKKNEKKTEEKKSEKKNEKKAEEKKSDKKNEKKTEKKKGKQKVKKKPCALGETSKVDKENIVEGAAPCHNNKAVNCEHEDNPNEEEEIETVIDENHKQAEEEQDGYCTKTVKKLNMSIKLASKGTPVWNGGDKYHVTMTCALKIAEKGNASATREDGMEQDEGKQWEKKSKCSYCNEQGHNSRTCPTKKVDMETKRKEELAKNPETLSNFLQKIKATQDDLNAQKTVAENGATIAQKSPPRTKQLARKIPRSTPLNNVTLVKSHGGVVKPFKPPSQTAAGVEYFERNGQQFTTLKQLEAHIRKNNKQAAMDKD</sequence>
<reference evidence="4" key="1">
    <citation type="submission" date="2023-02" db="EMBL/GenBank/DDBJ databases">
        <title>Genome of toxic invasive species Heracleum sosnowskyi carries increased number of genes despite the absence of recent whole-genome duplications.</title>
        <authorList>
            <person name="Schelkunov M."/>
            <person name="Shtratnikova V."/>
            <person name="Makarenko M."/>
            <person name="Klepikova A."/>
            <person name="Omelchenko D."/>
            <person name="Novikova G."/>
            <person name="Obukhova E."/>
            <person name="Bogdanov V."/>
            <person name="Penin A."/>
            <person name="Logacheva M."/>
        </authorList>
    </citation>
    <scope>NUCLEOTIDE SEQUENCE</scope>
    <source>
        <strain evidence="4">Hsosn_3</strain>
        <tissue evidence="4">Leaf</tissue>
    </source>
</reference>
<feature type="region of interest" description="Disordered" evidence="2">
    <location>
        <begin position="17"/>
        <end position="88"/>
    </location>
</feature>
<feature type="domain" description="CCHC-type" evidence="3">
    <location>
        <begin position="203"/>
        <end position="218"/>
    </location>
</feature>
<evidence type="ECO:0000313" key="4">
    <source>
        <dbReference type="EMBL" id="KAK1354636.1"/>
    </source>
</evidence>
<dbReference type="SUPFAM" id="SSF57756">
    <property type="entry name" value="Retrovirus zinc finger-like domains"/>
    <property type="match status" value="1"/>
</dbReference>